<feature type="signal peptide" evidence="2">
    <location>
        <begin position="1"/>
        <end position="17"/>
    </location>
</feature>
<evidence type="ECO:0000256" key="2">
    <source>
        <dbReference type="SAM" id="SignalP"/>
    </source>
</evidence>
<accession>Q09JQ8</accession>
<organism evidence="3">
    <name type="scientific">Argas monolakensis</name>
    <name type="common">Mono lake bird tick</name>
    <dbReference type="NCBI Taxonomy" id="34602"/>
    <lineage>
        <taxon>Eukaryota</taxon>
        <taxon>Metazoa</taxon>
        <taxon>Ecdysozoa</taxon>
        <taxon>Arthropoda</taxon>
        <taxon>Chelicerata</taxon>
        <taxon>Arachnida</taxon>
        <taxon>Acari</taxon>
        <taxon>Parasitiformes</taxon>
        <taxon>Ixodida</taxon>
        <taxon>Ixodoidea</taxon>
        <taxon>Argasidae</taxon>
        <taxon>Argasinae</taxon>
        <taxon>Argas</taxon>
    </lineage>
</organism>
<dbReference type="AlphaFoldDB" id="Q09JQ8"/>
<name>Q09JQ8_ARGMO</name>
<feature type="compositionally biased region" description="Basic and acidic residues" evidence="1">
    <location>
        <begin position="99"/>
        <end position="111"/>
    </location>
</feature>
<dbReference type="EMBL" id="DQ886788">
    <property type="protein sequence ID" value="ABI52705.1"/>
    <property type="molecule type" value="mRNA"/>
</dbReference>
<proteinExistence type="evidence at transcript level"/>
<feature type="region of interest" description="Disordered" evidence="1">
    <location>
        <begin position="91"/>
        <end position="146"/>
    </location>
</feature>
<evidence type="ECO:0000313" key="3">
    <source>
        <dbReference type="EMBL" id="ABI52705.1"/>
    </source>
</evidence>
<keyword evidence="2" id="KW-0732">Signal</keyword>
<protein>
    <submittedName>
        <fullName evidence="3">BTSP</fullName>
    </submittedName>
</protein>
<sequence>MYLLLIMLLEAATVLQADNDTRHGCDTVPRGSEHAEYPKTSCVYYCKEEDGVWVYGYFVNDTSFLVRHKVTATMASALSILGDINCPQKQKQCRRLRKPRLDPRQDLRPPREPQLPRLKRQNKKRRKRNRRSRKRRLVSFVRHEDT</sequence>
<feature type="chain" id="PRO_5004167632" evidence="2">
    <location>
        <begin position="18"/>
        <end position="146"/>
    </location>
</feature>
<evidence type="ECO:0000256" key="1">
    <source>
        <dbReference type="SAM" id="MobiDB-lite"/>
    </source>
</evidence>
<feature type="compositionally biased region" description="Basic residues" evidence="1">
    <location>
        <begin position="117"/>
        <end position="137"/>
    </location>
</feature>
<reference evidence="3" key="1">
    <citation type="journal article" date="2008" name="Insect Biochem. Mol. Biol.">
        <title>Comparative sialomics between hard and soft ticks: implications for the evolution of blood-feeding behavior.</title>
        <authorList>
            <person name="Mans B.J."/>
            <person name="Andersen J.F."/>
            <person name="Francischetti I.M."/>
            <person name="Valenzuela J.G."/>
            <person name="Schwan T.G."/>
            <person name="Pham V.M."/>
            <person name="Garfield M.K."/>
            <person name="Hammer C.H."/>
            <person name="Ribeiro J.M."/>
        </authorList>
    </citation>
    <scope>NUCLEOTIDE SEQUENCE</scope>
    <source>
        <strain evidence="3">AM-199</strain>
        <tissue evidence="3">Adult salivary gland</tissue>
    </source>
</reference>